<dbReference type="Proteomes" id="UP000253792">
    <property type="component" value="Unassembled WGS sequence"/>
</dbReference>
<name>A0A369L9F4_9ACTN</name>
<keyword evidence="1" id="KW-0378">Hydrolase</keyword>
<keyword evidence="2" id="KW-1185">Reference proteome</keyword>
<dbReference type="InterPro" id="IPR011664">
    <property type="entry name" value="Abi_system_AbiD/AbiF-like"/>
</dbReference>
<dbReference type="Pfam" id="PF07751">
    <property type="entry name" value="Abi_2"/>
    <property type="match status" value="1"/>
</dbReference>
<sequence>MRLETEKQFANRKKRYGILTFRINEGRVFGVMRLRNGTSAAIQENRRKAVFLYRGIMDKPFKTIDEQIELIESRGMTTDENTPGILLREGYYSVINGYKAPFIDKTATATAGDDRYSPGSKFSDIYSLFRFDRALRLLLFGRFSIAEETLKTIASHCFSQAHTGEREPYLDPASYDAEKHQVTRLISDFETALGRNPRRQPKHKLYLQHYVSNHDEVPVWVIMKYMTLGQAFKFYCFQPESVRNDVAKTFSKLYASCHAKPIRISQRKLRLVYDHIKDFRNICAHDERLYCARVAPSSDTAIGDVVKELQLVLSKEEYVSFLADYLKMIPELARGIDPKIMAKALNDMKMGPIMESFVVNE</sequence>
<keyword evidence="1" id="KW-0645">Protease</keyword>
<accession>A0A369L9F4</accession>
<dbReference type="AlphaFoldDB" id="A0A369L9F4"/>
<protein>
    <submittedName>
        <fullName evidence="1">CAAX protease</fullName>
    </submittedName>
</protein>
<dbReference type="GO" id="GO:0006508">
    <property type="term" value="P:proteolysis"/>
    <property type="evidence" value="ECO:0007669"/>
    <property type="project" value="UniProtKB-KW"/>
</dbReference>
<dbReference type="STRING" id="1034345.GCA_000236865_01555"/>
<dbReference type="EMBL" id="PPTP01000007">
    <property type="protein sequence ID" value="RDB54795.1"/>
    <property type="molecule type" value="Genomic_DNA"/>
</dbReference>
<proteinExistence type="predicted"/>
<organism evidence="1 2">
    <name type="scientific">Senegalimassilia anaerobia</name>
    <dbReference type="NCBI Taxonomy" id="1473216"/>
    <lineage>
        <taxon>Bacteria</taxon>
        <taxon>Bacillati</taxon>
        <taxon>Actinomycetota</taxon>
        <taxon>Coriobacteriia</taxon>
        <taxon>Coriobacteriales</taxon>
        <taxon>Coriobacteriaceae</taxon>
        <taxon>Senegalimassilia</taxon>
    </lineage>
</organism>
<evidence type="ECO:0000313" key="1">
    <source>
        <dbReference type="EMBL" id="RDB54795.1"/>
    </source>
</evidence>
<comment type="caution">
    <text evidence="1">The sequence shown here is derived from an EMBL/GenBank/DDBJ whole genome shotgun (WGS) entry which is preliminary data.</text>
</comment>
<gene>
    <name evidence="1" type="ORF">C1880_08065</name>
</gene>
<dbReference type="GO" id="GO:0008233">
    <property type="term" value="F:peptidase activity"/>
    <property type="evidence" value="ECO:0007669"/>
    <property type="project" value="UniProtKB-KW"/>
</dbReference>
<reference evidence="1 2" key="1">
    <citation type="journal article" date="2018" name="Elife">
        <title>Discovery and characterization of a prevalent human gut bacterial enzyme sufficient for the inactivation of a family of plant toxins.</title>
        <authorList>
            <person name="Koppel N."/>
            <person name="Bisanz J.E."/>
            <person name="Pandelia M.E."/>
            <person name="Turnbaugh P.J."/>
            <person name="Balskus E.P."/>
        </authorList>
    </citation>
    <scope>NUCLEOTIDE SEQUENCE [LARGE SCALE GENOMIC DNA]</scope>
    <source>
        <strain evidence="2">anaerobia AP69FAA</strain>
    </source>
</reference>
<evidence type="ECO:0000313" key="2">
    <source>
        <dbReference type="Proteomes" id="UP000253792"/>
    </source>
</evidence>